<dbReference type="Pfam" id="PF00967">
    <property type="entry name" value="Barwin"/>
    <property type="match status" value="1"/>
</dbReference>
<dbReference type="PROSITE" id="PS51174">
    <property type="entry name" value="BARWIN_3"/>
    <property type="match status" value="1"/>
</dbReference>
<dbReference type="PANTHER" id="PTHR46351">
    <property type="entry name" value="WOUND-INDUCED PROTEIN WIN2"/>
    <property type="match status" value="1"/>
</dbReference>
<feature type="domain" description="Barwin" evidence="2">
    <location>
        <begin position="14"/>
        <end position="136"/>
    </location>
</feature>
<protein>
    <recommendedName>
        <fullName evidence="2">Barwin domain-containing protein</fullName>
    </recommendedName>
</protein>
<dbReference type="InterPro" id="IPR001153">
    <property type="entry name" value="Barwin_dom"/>
</dbReference>
<dbReference type="PRINTS" id="PR00602">
    <property type="entry name" value="BARWIN"/>
</dbReference>
<sequence>MPLLCGVVTLAHAQSATNVYASYHLYQPEQHNWDLLAESVICATWDADQPLSWRSKYGWTAFCGPAGDPGEAACGRCLRVTNPSTGAVQIARVVDECSNGGLDLDVSVFQCLDDSDGTGYQQGHLIVNYDFVDCDD</sequence>
<dbReference type="InterPro" id="IPR044301">
    <property type="entry name" value="PR4"/>
</dbReference>
<evidence type="ECO:0000313" key="4">
    <source>
        <dbReference type="Proteomes" id="UP001341840"/>
    </source>
</evidence>
<name>A0ABU6VAT6_9FABA</name>
<dbReference type="SUPFAM" id="SSF50685">
    <property type="entry name" value="Barwin-like endoglucanases"/>
    <property type="match status" value="1"/>
</dbReference>
<dbReference type="EMBL" id="JASCZI010151163">
    <property type="protein sequence ID" value="MED6170406.1"/>
    <property type="molecule type" value="Genomic_DNA"/>
</dbReference>
<dbReference type="PANTHER" id="PTHR46351:SF7">
    <property type="entry name" value="HEVEIN-LIKE PREPROPROTEIN"/>
    <property type="match status" value="1"/>
</dbReference>
<keyword evidence="1" id="KW-1015">Disulfide bond</keyword>
<dbReference type="Gene3D" id="2.40.40.10">
    <property type="entry name" value="RlpA-like domain"/>
    <property type="match status" value="1"/>
</dbReference>
<evidence type="ECO:0000259" key="2">
    <source>
        <dbReference type="PROSITE" id="PS51174"/>
    </source>
</evidence>
<dbReference type="Proteomes" id="UP001341840">
    <property type="component" value="Unassembled WGS sequence"/>
</dbReference>
<accession>A0ABU6VAT6</accession>
<organism evidence="3 4">
    <name type="scientific">Stylosanthes scabra</name>
    <dbReference type="NCBI Taxonomy" id="79078"/>
    <lineage>
        <taxon>Eukaryota</taxon>
        <taxon>Viridiplantae</taxon>
        <taxon>Streptophyta</taxon>
        <taxon>Embryophyta</taxon>
        <taxon>Tracheophyta</taxon>
        <taxon>Spermatophyta</taxon>
        <taxon>Magnoliopsida</taxon>
        <taxon>eudicotyledons</taxon>
        <taxon>Gunneridae</taxon>
        <taxon>Pentapetalae</taxon>
        <taxon>rosids</taxon>
        <taxon>fabids</taxon>
        <taxon>Fabales</taxon>
        <taxon>Fabaceae</taxon>
        <taxon>Papilionoideae</taxon>
        <taxon>50 kb inversion clade</taxon>
        <taxon>dalbergioids sensu lato</taxon>
        <taxon>Dalbergieae</taxon>
        <taxon>Pterocarpus clade</taxon>
        <taxon>Stylosanthes</taxon>
    </lineage>
</organism>
<proteinExistence type="predicted"/>
<dbReference type="PROSITE" id="PS00772">
    <property type="entry name" value="BARWIN_2"/>
    <property type="match status" value="1"/>
</dbReference>
<keyword evidence="4" id="KW-1185">Reference proteome</keyword>
<dbReference type="InterPro" id="IPR018226">
    <property type="entry name" value="Barwin_CS"/>
</dbReference>
<gene>
    <name evidence="3" type="ORF">PIB30_030593</name>
</gene>
<comment type="caution">
    <text evidence="3">The sequence shown here is derived from an EMBL/GenBank/DDBJ whole genome shotgun (WGS) entry which is preliminary data.</text>
</comment>
<dbReference type="PROSITE" id="PS00771">
    <property type="entry name" value="BARWIN_1"/>
    <property type="match status" value="1"/>
</dbReference>
<dbReference type="InterPro" id="IPR036908">
    <property type="entry name" value="RlpA-like_sf"/>
</dbReference>
<evidence type="ECO:0000313" key="3">
    <source>
        <dbReference type="EMBL" id="MED6170406.1"/>
    </source>
</evidence>
<evidence type="ECO:0000256" key="1">
    <source>
        <dbReference type="ARBA" id="ARBA00023157"/>
    </source>
</evidence>
<reference evidence="3 4" key="1">
    <citation type="journal article" date="2023" name="Plants (Basel)">
        <title>Bridging the Gap: Combining Genomics and Transcriptomics Approaches to Understand Stylosanthes scabra, an Orphan Legume from the Brazilian Caatinga.</title>
        <authorList>
            <person name="Ferreira-Neto J.R.C."/>
            <person name="da Silva M.D."/>
            <person name="Binneck E."/>
            <person name="de Melo N.F."/>
            <person name="da Silva R.H."/>
            <person name="de Melo A.L.T.M."/>
            <person name="Pandolfi V."/>
            <person name="Bustamante F.O."/>
            <person name="Brasileiro-Vidal A.C."/>
            <person name="Benko-Iseppon A.M."/>
        </authorList>
    </citation>
    <scope>NUCLEOTIDE SEQUENCE [LARGE SCALE GENOMIC DNA]</scope>
    <source>
        <tissue evidence="3">Leaves</tissue>
    </source>
</reference>